<comment type="caution">
    <text evidence="2">The sequence shown here is derived from an EMBL/GenBank/DDBJ whole genome shotgun (WGS) entry which is preliminary data.</text>
</comment>
<keyword evidence="3" id="KW-1185">Reference proteome</keyword>
<dbReference type="CDD" id="cd01127">
    <property type="entry name" value="TrwB_TraG_TraD_VirD4"/>
    <property type="match status" value="1"/>
</dbReference>
<keyword evidence="1" id="KW-1133">Transmembrane helix</keyword>
<dbReference type="SUPFAM" id="SSF52540">
    <property type="entry name" value="P-loop containing nucleoside triphosphate hydrolases"/>
    <property type="match status" value="1"/>
</dbReference>
<evidence type="ECO:0000313" key="2">
    <source>
        <dbReference type="EMBL" id="MCC2214506.1"/>
    </source>
</evidence>
<evidence type="ECO:0000313" key="3">
    <source>
        <dbReference type="Proteomes" id="UP001199236"/>
    </source>
</evidence>
<accession>A0ABS8FIY8</accession>
<dbReference type="InterPro" id="IPR027417">
    <property type="entry name" value="P-loop_NTPase"/>
</dbReference>
<dbReference type="Proteomes" id="UP001199236">
    <property type="component" value="Unassembled WGS sequence"/>
</dbReference>
<feature type="transmembrane region" description="Helical" evidence="1">
    <location>
        <begin position="64"/>
        <end position="82"/>
    </location>
</feature>
<keyword evidence="1" id="KW-0472">Membrane</keyword>
<sequence>MSNKTKKQLLLNLPYFIAGLVCTNLGEAWRIAEGADMSEKLLGFLSALGAAFSNPMPSLHPMDLLIGVCCGAGLRLAVYLKGKNAKKYRHGMEYGSARWGTQKDIEPFEDPVFANNVILTRTERLMMGNRPKNPANARNKNVLVVGGSGSGKTRFWLKPNLLQCHSSYVVTDPKGDIVIDCGQALLKNGYSIRIFNTINFRKSMHYNPFAYARHEVA</sequence>
<gene>
    <name evidence="2" type="ORF">LKD34_13615</name>
</gene>
<organism evidence="2 3">
    <name type="scientific">Faecalibacterium hominis</name>
    <name type="common">ex Afrizal et al. 2022</name>
    <dbReference type="NCBI Taxonomy" id="2881265"/>
    <lineage>
        <taxon>Bacteria</taxon>
        <taxon>Bacillati</taxon>
        <taxon>Bacillota</taxon>
        <taxon>Clostridia</taxon>
        <taxon>Eubacteriales</taxon>
        <taxon>Oscillospiraceae</taxon>
        <taxon>Faecalibacterium</taxon>
    </lineage>
</organism>
<name>A0ABS8FIY8_9FIRM</name>
<dbReference type="EMBL" id="JAJEQO010000032">
    <property type="protein sequence ID" value="MCC2214506.1"/>
    <property type="molecule type" value="Genomic_DNA"/>
</dbReference>
<dbReference type="Gene3D" id="3.40.50.300">
    <property type="entry name" value="P-loop containing nucleotide triphosphate hydrolases"/>
    <property type="match status" value="1"/>
</dbReference>
<feature type="transmembrane region" description="Helical" evidence="1">
    <location>
        <begin position="12"/>
        <end position="32"/>
    </location>
</feature>
<protein>
    <submittedName>
        <fullName evidence="2">Type IV secretory system conjugative DNA transfer family protein</fullName>
    </submittedName>
</protein>
<proteinExistence type="predicted"/>
<keyword evidence="1" id="KW-0812">Transmembrane</keyword>
<reference evidence="2 3" key="1">
    <citation type="submission" date="2021-10" db="EMBL/GenBank/DDBJ databases">
        <title>Anaerobic single-cell dispensing facilitates the cultivation of human gut bacteria.</title>
        <authorList>
            <person name="Afrizal A."/>
        </authorList>
    </citation>
    <scope>NUCLEOTIDE SEQUENCE [LARGE SCALE GENOMIC DNA]</scope>
    <source>
        <strain evidence="2 3">CLA-AA-H223</strain>
    </source>
</reference>
<dbReference type="InterPro" id="IPR003688">
    <property type="entry name" value="TraG/VirD4"/>
</dbReference>
<evidence type="ECO:0000256" key="1">
    <source>
        <dbReference type="SAM" id="Phobius"/>
    </source>
</evidence>
<dbReference type="Pfam" id="PF02534">
    <property type="entry name" value="T4SS-DNA_transf"/>
    <property type="match status" value="1"/>
</dbReference>